<comment type="caution">
    <text evidence="1">The sequence shown here is derived from an EMBL/GenBank/DDBJ whole genome shotgun (WGS) entry which is preliminary data.</text>
</comment>
<evidence type="ECO:0000313" key="1">
    <source>
        <dbReference type="EMBL" id="GHO55092.1"/>
    </source>
</evidence>
<evidence type="ECO:0000313" key="2">
    <source>
        <dbReference type="Proteomes" id="UP000654345"/>
    </source>
</evidence>
<protein>
    <submittedName>
        <fullName evidence="1">Uncharacterized protein</fullName>
    </submittedName>
</protein>
<dbReference type="EMBL" id="BNJG01000001">
    <property type="protein sequence ID" value="GHO55092.1"/>
    <property type="molecule type" value="Genomic_DNA"/>
</dbReference>
<dbReference type="Proteomes" id="UP000654345">
    <property type="component" value="Unassembled WGS sequence"/>
</dbReference>
<name>A0ABQ3URU8_9CHLR</name>
<keyword evidence="2" id="KW-1185">Reference proteome</keyword>
<reference evidence="1 2" key="1">
    <citation type="journal article" date="2021" name="Int. J. Syst. Evol. Microbiol.">
        <title>Reticulibacter mediterranei gen. nov., sp. nov., within the new family Reticulibacteraceae fam. nov., and Ktedonospora formicarum gen. nov., sp. nov., Ktedonobacter robiniae sp. nov., Dictyobacter formicarum sp. nov. and Dictyobacter arantiisoli sp. nov., belonging to the class Ktedonobacteria.</title>
        <authorList>
            <person name="Yabe S."/>
            <person name="Zheng Y."/>
            <person name="Wang C.M."/>
            <person name="Sakai Y."/>
            <person name="Abe K."/>
            <person name="Yokota A."/>
            <person name="Donadio S."/>
            <person name="Cavaletti L."/>
            <person name="Monciardini P."/>
        </authorList>
    </citation>
    <scope>NUCLEOTIDE SEQUENCE [LARGE SCALE GENOMIC DNA]</scope>
    <source>
        <strain evidence="1 2">SOSP1-30</strain>
    </source>
</reference>
<organism evidence="1 2">
    <name type="scientific">Ktedonobacter robiniae</name>
    <dbReference type="NCBI Taxonomy" id="2778365"/>
    <lineage>
        <taxon>Bacteria</taxon>
        <taxon>Bacillati</taxon>
        <taxon>Chloroflexota</taxon>
        <taxon>Ktedonobacteria</taxon>
        <taxon>Ktedonobacterales</taxon>
        <taxon>Ktedonobacteraceae</taxon>
        <taxon>Ktedonobacter</taxon>
    </lineage>
</organism>
<gene>
    <name evidence="1" type="ORF">KSB_35670</name>
</gene>
<accession>A0ABQ3URU8</accession>
<proteinExistence type="predicted"/>
<sequence>MSRESKKEKAERLYAFLLMFYPQGYRYAFGSQMLQTFRDHYTDVVESGQQAEGRFWFGVVSDEARGILREQCAVLKESTNMKTPGLGKASSLGLCLV</sequence>